<organism evidence="1">
    <name type="scientific">Anguilla anguilla</name>
    <name type="common">European freshwater eel</name>
    <name type="synonym">Muraena anguilla</name>
    <dbReference type="NCBI Taxonomy" id="7936"/>
    <lineage>
        <taxon>Eukaryota</taxon>
        <taxon>Metazoa</taxon>
        <taxon>Chordata</taxon>
        <taxon>Craniata</taxon>
        <taxon>Vertebrata</taxon>
        <taxon>Euteleostomi</taxon>
        <taxon>Actinopterygii</taxon>
        <taxon>Neopterygii</taxon>
        <taxon>Teleostei</taxon>
        <taxon>Anguilliformes</taxon>
        <taxon>Anguillidae</taxon>
        <taxon>Anguilla</taxon>
    </lineage>
</organism>
<accession>A0A0E9TPN0</accession>
<proteinExistence type="predicted"/>
<reference evidence="1" key="1">
    <citation type="submission" date="2014-11" db="EMBL/GenBank/DDBJ databases">
        <authorList>
            <person name="Amaro Gonzalez C."/>
        </authorList>
    </citation>
    <scope>NUCLEOTIDE SEQUENCE</scope>
</reference>
<dbReference type="EMBL" id="GBXM01049950">
    <property type="protein sequence ID" value="JAH58627.1"/>
    <property type="molecule type" value="Transcribed_RNA"/>
</dbReference>
<evidence type="ECO:0000313" key="1">
    <source>
        <dbReference type="EMBL" id="JAH54693.1"/>
    </source>
</evidence>
<name>A0A0E9TPN0_ANGAN</name>
<reference evidence="1" key="2">
    <citation type="journal article" date="2015" name="Fish Shellfish Immunol.">
        <title>Early steps in the European eel (Anguilla anguilla)-Vibrio vulnificus interaction in the gills: Role of the RtxA13 toxin.</title>
        <authorList>
            <person name="Callol A."/>
            <person name="Pajuelo D."/>
            <person name="Ebbesson L."/>
            <person name="Teles M."/>
            <person name="MacKenzie S."/>
            <person name="Amaro C."/>
        </authorList>
    </citation>
    <scope>NUCLEOTIDE SEQUENCE</scope>
</reference>
<dbReference type="EMBL" id="GBXM01053884">
    <property type="protein sequence ID" value="JAH54693.1"/>
    <property type="molecule type" value="Transcribed_RNA"/>
</dbReference>
<sequence length="73" mass="8725">MSFHGILSLMGKETALPFFSKRWHHIVKTVDFQKHSFHPNIQFYIIKDYKGYQKDTKMKSYSNGDWLFKLGIL</sequence>
<dbReference type="AlphaFoldDB" id="A0A0E9TPN0"/>
<protein>
    <submittedName>
        <fullName evidence="1">Uncharacterized protein</fullName>
    </submittedName>
</protein>